<evidence type="ECO:0000256" key="2">
    <source>
        <dbReference type="SAM" id="Phobius"/>
    </source>
</evidence>
<gene>
    <name evidence="3" type="primary">Tmem26_4</name>
    <name evidence="3" type="ORF">GTO96_0004966</name>
</gene>
<name>A0A8X7WXM1_POLSE</name>
<proteinExistence type="predicted"/>
<keyword evidence="4" id="KW-1185">Reference proteome</keyword>
<dbReference type="PANTHER" id="PTHR22168:SF7">
    <property type="entry name" value="TRANSMEMBRANE PROTEIN 26-LIKE"/>
    <property type="match status" value="1"/>
</dbReference>
<dbReference type="PANTHER" id="PTHR22168">
    <property type="entry name" value="TMEM26 PROTEIN"/>
    <property type="match status" value="1"/>
</dbReference>
<dbReference type="EMBL" id="JAATIS010007857">
    <property type="protein sequence ID" value="KAG2457940.1"/>
    <property type="molecule type" value="Genomic_DNA"/>
</dbReference>
<dbReference type="Pfam" id="PF09772">
    <property type="entry name" value="Tmem26"/>
    <property type="match status" value="2"/>
</dbReference>
<keyword evidence="2" id="KW-0812">Transmembrane</keyword>
<dbReference type="InterPro" id="IPR019169">
    <property type="entry name" value="Transmembrane_26"/>
</dbReference>
<organism evidence="3 4">
    <name type="scientific">Polypterus senegalus</name>
    <name type="common">Senegal bichir</name>
    <dbReference type="NCBI Taxonomy" id="55291"/>
    <lineage>
        <taxon>Eukaryota</taxon>
        <taxon>Metazoa</taxon>
        <taxon>Chordata</taxon>
        <taxon>Craniata</taxon>
        <taxon>Vertebrata</taxon>
        <taxon>Euteleostomi</taxon>
        <taxon>Actinopterygii</taxon>
        <taxon>Polypteriformes</taxon>
        <taxon>Polypteridae</taxon>
        <taxon>Polypterus</taxon>
    </lineage>
</organism>
<feature type="transmembrane region" description="Helical" evidence="2">
    <location>
        <begin position="301"/>
        <end position="323"/>
    </location>
</feature>
<keyword evidence="2" id="KW-1133">Transmembrane helix</keyword>
<evidence type="ECO:0000313" key="3">
    <source>
        <dbReference type="EMBL" id="KAG2457940.1"/>
    </source>
</evidence>
<sequence>MLIILVVGRWLMPKGDMSRDQLSQLLLVYVGLGADILDIFDTFKEPAVETNYNIVIIGLTLFTWAIIQFTLVLTQTTPFHTDIKTKSDESVVAHTRKVAGSCCLSCCSSEIWSLLVTVGMQDGPFLIYRLYLMIHENVLNQLMIFFTCKNILTVMIEIYRIVAIHSEANKKEPDTLTTSVTPETGVYTELTIPFSDQSNCAQIFTVYSYDWGVTHREVSLTSWNSEYANLFVDLIHLNPDSWTAGLEQTMLIILVVGRWLMPKGDMSRDQLSQLLLVYVGLGADILDIFDTFKEPAVETNYNIVIIGLTLFTWAIIQFTLVLTQTTPFHTDIKTKSDESVVAHTRKVAGSCCLSCCSSEIWSLLVTVGMQDGPFLIYRLYLMIHENVLNQLMIFFTCKNILTVMIEIYRIVAIHSEANKKEPDTLTTSVTPETGEHAKYSKETE</sequence>
<accession>A0A8X7WXM1</accession>
<protein>
    <submittedName>
        <fullName evidence="3">TMM26 protein</fullName>
    </submittedName>
</protein>
<comment type="caution">
    <text evidence="3">The sequence shown here is derived from an EMBL/GenBank/DDBJ whole genome shotgun (WGS) entry which is preliminary data.</text>
</comment>
<evidence type="ECO:0000256" key="1">
    <source>
        <dbReference type="SAM" id="MobiDB-lite"/>
    </source>
</evidence>
<feature type="transmembrane region" description="Helical" evidence="2">
    <location>
        <begin position="52"/>
        <end position="74"/>
    </location>
</feature>
<dbReference type="AlphaFoldDB" id="A0A8X7WXM1"/>
<feature type="compositionally biased region" description="Basic and acidic residues" evidence="1">
    <location>
        <begin position="433"/>
        <end position="444"/>
    </location>
</feature>
<reference evidence="3 4" key="1">
    <citation type="journal article" date="2021" name="Cell">
        <title>Tracing the genetic footprints of vertebrate landing in non-teleost ray-finned fishes.</title>
        <authorList>
            <person name="Bi X."/>
            <person name="Wang K."/>
            <person name="Yang L."/>
            <person name="Pan H."/>
            <person name="Jiang H."/>
            <person name="Wei Q."/>
            <person name="Fang M."/>
            <person name="Yu H."/>
            <person name="Zhu C."/>
            <person name="Cai Y."/>
            <person name="He Y."/>
            <person name="Gan X."/>
            <person name="Zeng H."/>
            <person name="Yu D."/>
            <person name="Zhu Y."/>
            <person name="Jiang H."/>
            <person name="Qiu Q."/>
            <person name="Yang H."/>
            <person name="Zhang Y.E."/>
            <person name="Wang W."/>
            <person name="Zhu M."/>
            <person name="He S."/>
            <person name="Zhang G."/>
        </authorList>
    </citation>
    <scope>NUCLEOTIDE SEQUENCE [LARGE SCALE GENOMIC DNA]</scope>
    <source>
        <strain evidence="3">Bchr_013</strain>
    </source>
</reference>
<evidence type="ECO:0000313" key="4">
    <source>
        <dbReference type="Proteomes" id="UP000886611"/>
    </source>
</evidence>
<keyword evidence="2" id="KW-0472">Membrane</keyword>
<feature type="non-terminal residue" evidence="3">
    <location>
        <position position="1"/>
    </location>
</feature>
<feature type="non-terminal residue" evidence="3">
    <location>
        <position position="444"/>
    </location>
</feature>
<dbReference type="Proteomes" id="UP000886611">
    <property type="component" value="Unassembled WGS sequence"/>
</dbReference>
<feature type="region of interest" description="Disordered" evidence="1">
    <location>
        <begin position="422"/>
        <end position="444"/>
    </location>
</feature>